<comment type="similarity">
    <text evidence="7">Belongs to the SMC family.</text>
</comment>
<dbReference type="PIRSF" id="PIRSF005719">
    <property type="entry name" value="SMC"/>
    <property type="match status" value="1"/>
</dbReference>
<name>A0A017RX04_9CLOT</name>
<comment type="subcellular location">
    <subcellularLocation>
        <location evidence="1 7">Cytoplasm</location>
    </subcellularLocation>
</comment>
<feature type="domain" description="SMC hinge" evidence="8">
    <location>
        <begin position="521"/>
        <end position="638"/>
    </location>
</feature>
<keyword evidence="6 7" id="KW-0238">DNA-binding</keyword>
<dbReference type="GO" id="GO:0007059">
    <property type="term" value="P:chromosome segregation"/>
    <property type="evidence" value="ECO:0007669"/>
    <property type="project" value="UniProtKB-UniRule"/>
</dbReference>
<dbReference type="Gene3D" id="1.20.1060.20">
    <property type="match status" value="1"/>
</dbReference>
<evidence type="ECO:0000256" key="2">
    <source>
        <dbReference type="ARBA" id="ARBA00022490"/>
    </source>
</evidence>
<comment type="subunit">
    <text evidence="7">Homodimer.</text>
</comment>
<dbReference type="RefSeq" id="WP_035378110.1">
    <property type="nucleotide sequence ID" value="NZ_AZQP01000006.1"/>
</dbReference>
<dbReference type="GO" id="GO:0005524">
    <property type="term" value="F:ATP binding"/>
    <property type="evidence" value="ECO:0007669"/>
    <property type="project" value="UniProtKB-UniRule"/>
</dbReference>
<dbReference type="GO" id="GO:0005737">
    <property type="term" value="C:cytoplasm"/>
    <property type="evidence" value="ECO:0007669"/>
    <property type="project" value="UniProtKB-SubCell"/>
</dbReference>
<dbReference type="SUPFAM" id="SSF75553">
    <property type="entry name" value="Smc hinge domain"/>
    <property type="match status" value="1"/>
</dbReference>
<dbReference type="GO" id="GO:0016887">
    <property type="term" value="F:ATP hydrolysis activity"/>
    <property type="evidence" value="ECO:0007669"/>
    <property type="project" value="InterPro"/>
</dbReference>
<feature type="coiled-coil region" evidence="7">
    <location>
        <begin position="680"/>
        <end position="945"/>
    </location>
</feature>
<feature type="coiled-coil region" evidence="7">
    <location>
        <begin position="241"/>
        <end position="373"/>
    </location>
</feature>
<feature type="coiled-coil region" evidence="7">
    <location>
        <begin position="409"/>
        <end position="516"/>
    </location>
</feature>
<dbReference type="Gene3D" id="6.10.140.1720">
    <property type="match status" value="1"/>
</dbReference>
<evidence type="ECO:0000256" key="5">
    <source>
        <dbReference type="ARBA" id="ARBA00023054"/>
    </source>
</evidence>
<dbReference type="EMBL" id="AZQP01000006">
    <property type="protein sequence ID" value="EYE89313.1"/>
    <property type="molecule type" value="Genomic_DNA"/>
</dbReference>
<dbReference type="AlphaFoldDB" id="A0A017RX04"/>
<dbReference type="GO" id="GO:0003677">
    <property type="term" value="F:DNA binding"/>
    <property type="evidence" value="ECO:0007669"/>
    <property type="project" value="UniProtKB-UniRule"/>
</dbReference>
<dbReference type="HAMAP" id="MF_01894">
    <property type="entry name" value="Smc_prok"/>
    <property type="match status" value="1"/>
</dbReference>
<evidence type="ECO:0000256" key="6">
    <source>
        <dbReference type="ARBA" id="ARBA00023125"/>
    </source>
</evidence>
<keyword evidence="2 7" id="KW-0963">Cytoplasm</keyword>
<evidence type="ECO:0000256" key="7">
    <source>
        <dbReference type="HAMAP-Rule" id="MF_01894"/>
    </source>
</evidence>
<gene>
    <name evidence="7" type="primary">smc</name>
    <name evidence="9" type="ORF">Q428_03285</name>
</gene>
<dbReference type="PANTHER" id="PTHR43977">
    <property type="entry name" value="STRUCTURAL MAINTENANCE OF CHROMOSOMES PROTEIN 3"/>
    <property type="match status" value="1"/>
</dbReference>
<evidence type="ECO:0000313" key="9">
    <source>
        <dbReference type="EMBL" id="EYE89313.1"/>
    </source>
</evidence>
<evidence type="ECO:0000256" key="4">
    <source>
        <dbReference type="ARBA" id="ARBA00022840"/>
    </source>
</evidence>
<dbReference type="InterPro" id="IPR024704">
    <property type="entry name" value="SMC"/>
</dbReference>
<evidence type="ECO:0000256" key="3">
    <source>
        <dbReference type="ARBA" id="ARBA00022741"/>
    </source>
</evidence>
<dbReference type="GO" id="GO:0030261">
    <property type="term" value="P:chromosome condensation"/>
    <property type="evidence" value="ECO:0007669"/>
    <property type="project" value="InterPro"/>
</dbReference>
<dbReference type="Gene3D" id="3.40.50.300">
    <property type="entry name" value="P-loop containing nucleotide triphosphate hydrolases"/>
    <property type="match status" value="2"/>
</dbReference>
<dbReference type="Gene3D" id="3.30.70.1620">
    <property type="match status" value="1"/>
</dbReference>
<evidence type="ECO:0000313" key="10">
    <source>
        <dbReference type="Proteomes" id="UP000019681"/>
    </source>
</evidence>
<dbReference type="GO" id="GO:0006260">
    <property type="term" value="P:DNA replication"/>
    <property type="evidence" value="ECO:0007669"/>
    <property type="project" value="UniProtKB-UniRule"/>
</dbReference>
<sequence>MYLKRLEVKGFKSFADKVDLEFGKGITAIVGPNGSGKSNISDAIRWVLGEQSAKTLRGGKMEDVIFSGTENRKALGCAEVSLTIDNTNKILPLEYSEITVTRRLYRSGESEYLINNTIVRLKDIVELFMDTGIGKDGYSLIGQGKIDEILSTKSEERRNIFEEAAGIVKYKTRKQEAERKLENTKQNLIRLNDIINELEEQIEPLRKQSDIAKKYLTLREELKQLEINVMMHNYGINEEKLKKHNSDIKELTEGKSELDKERQLIIDKIEELKKRLEHYDNIFKETNDQRFNAEKGLENKQGTLKLLNERCDNYNKECIRLTGLLEEEGDLVVQMHNEQENLINEKGRVELEVLEIEENLKEINREYEITQKSCIDFEKTIENSKADIIQILGYISDINNKTTSAEATVENIKNRSMQLKKEIEVKKEKLNLTTDEIEKSSGNINNNSEELFQLNDRKNEMNKKIEILEKEKNSLIREKNECFENLKIYEAKFKTLNEMEKDMEGFNRAVKSIIKNYKDDAKVFGTVSDLIKVPTGYEIAIEIALGSSIQNIVVDSENTASQMIKYLKQNNAGRATFLPLSTIKPRNISLDKHTKEIEGYLGIAADIVSYNAKFTNPISNLLGRVIISKDLASAQRIARITDYLYRIVTLEGDVINAGGSFTGGSTNMKNTGVFTRKNEIMELSVRIEEQKELLKKSEEKSLNIDKDLNSYKDILRKIESEIQSYTIKIQTEKNKIEVLQREKDTIFETIKEIEMEISHNESEIHRNIENIKSNTLLLEKYEIEHENINKKIETFQNDYKNLQIYKEEVWDKLTKQKIILADKMKTMEILADKIRDLESQINNRNKKKIFYEEQLNESIKGLEFTKNEIKNLIADIQKSAELIIELKDKIISIENTKKELSNQLILNEKQKSVIEENINSTIQSIYKLEVVKSKLETEIEALANRLWDDYELTIPQAEKYKIDISNFSEANKKVNELKNSIKLLGEVNVNSIEEFKRVTERYEFLSNQKLDLQKAETSLMSVIEDITTKMQEQFVSKFKEIKENFNLTFRELFGGGYADLKLEGEDVLSSGIDIIVQPPGKKLQSLSLLSGGEKGLSAIALVFAILRMKPTPFCVLDEIEAALDDANVNRYAAFLKDFALKTQFIIITHRKGSMSVADSLYGVTMEEKGVSKMVSLKLKGGI</sequence>
<evidence type="ECO:0000259" key="8">
    <source>
        <dbReference type="SMART" id="SM00968"/>
    </source>
</evidence>
<dbReference type="CDD" id="cd03278">
    <property type="entry name" value="ABC_SMC_barmotin"/>
    <property type="match status" value="2"/>
</dbReference>
<dbReference type="InterPro" id="IPR011890">
    <property type="entry name" value="SMC_prok"/>
</dbReference>
<proteinExistence type="inferred from homology"/>
<dbReference type="Pfam" id="PF02463">
    <property type="entry name" value="SMC_N"/>
    <property type="match status" value="1"/>
</dbReference>
<feature type="binding site" evidence="7">
    <location>
        <begin position="32"/>
        <end position="39"/>
    </location>
    <ligand>
        <name>ATP</name>
        <dbReference type="ChEBI" id="CHEBI:30616"/>
    </ligand>
</feature>
<dbReference type="FunFam" id="3.40.50.300:FF:000984">
    <property type="entry name" value="Chromosome partition protein Smc"/>
    <property type="match status" value="1"/>
</dbReference>
<dbReference type="FunFam" id="3.40.50.300:FF:000901">
    <property type="entry name" value="Chromosome partition protein Smc"/>
    <property type="match status" value="1"/>
</dbReference>
<comment type="function">
    <text evidence="7">Required for chromosome condensation and partitioning.</text>
</comment>
<comment type="domain">
    <text evidence="7">Contains large globular domains required for ATP hydrolysis at each terminus and a third globular domain forming a flexible hinge near the middle of the molecule. These domains are separated by coiled-coil structures.</text>
</comment>
<protein>
    <recommendedName>
        <fullName evidence="7">Chromosome partition protein Smc</fullName>
    </recommendedName>
</protein>
<keyword evidence="5 7" id="KW-0175">Coiled coil</keyword>
<keyword evidence="4 7" id="KW-0067">ATP-binding</keyword>
<dbReference type="GO" id="GO:0005694">
    <property type="term" value="C:chromosome"/>
    <property type="evidence" value="ECO:0007669"/>
    <property type="project" value="InterPro"/>
</dbReference>
<organism evidence="9 10">
    <name type="scientific">Fervidicella metallireducens AeB</name>
    <dbReference type="NCBI Taxonomy" id="1403537"/>
    <lineage>
        <taxon>Bacteria</taxon>
        <taxon>Bacillati</taxon>
        <taxon>Bacillota</taxon>
        <taxon>Clostridia</taxon>
        <taxon>Eubacteriales</taxon>
        <taxon>Clostridiaceae</taxon>
        <taxon>Fervidicella</taxon>
    </lineage>
</organism>
<dbReference type="Proteomes" id="UP000019681">
    <property type="component" value="Unassembled WGS sequence"/>
</dbReference>
<dbReference type="SMART" id="SM00968">
    <property type="entry name" value="SMC_hinge"/>
    <property type="match status" value="1"/>
</dbReference>
<dbReference type="InterPro" id="IPR010935">
    <property type="entry name" value="SMC_hinge"/>
</dbReference>
<keyword evidence="10" id="KW-1185">Reference proteome</keyword>
<dbReference type="InterPro" id="IPR036277">
    <property type="entry name" value="SMC_hinge_sf"/>
</dbReference>
<dbReference type="InterPro" id="IPR003395">
    <property type="entry name" value="RecF/RecN/SMC_N"/>
</dbReference>
<dbReference type="NCBIfam" id="TIGR02168">
    <property type="entry name" value="SMC_prok_B"/>
    <property type="match status" value="1"/>
</dbReference>
<dbReference type="SUPFAM" id="SSF52540">
    <property type="entry name" value="P-loop containing nucleoside triphosphate hydrolases"/>
    <property type="match status" value="1"/>
</dbReference>
<evidence type="ECO:0000256" key="1">
    <source>
        <dbReference type="ARBA" id="ARBA00004496"/>
    </source>
</evidence>
<keyword evidence="3 7" id="KW-0547">Nucleotide-binding</keyword>
<dbReference type="OrthoDB" id="9808768at2"/>
<dbReference type="GO" id="GO:0007062">
    <property type="term" value="P:sister chromatid cohesion"/>
    <property type="evidence" value="ECO:0007669"/>
    <property type="project" value="InterPro"/>
</dbReference>
<dbReference type="STRING" id="1403537.Q428_03285"/>
<feature type="coiled-coil region" evidence="7">
    <location>
        <begin position="167"/>
        <end position="208"/>
    </location>
</feature>
<comment type="caution">
    <text evidence="9">The sequence shown here is derived from an EMBL/GenBank/DDBJ whole genome shotgun (WGS) entry which is preliminary data.</text>
</comment>
<dbReference type="Pfam" id="PF06470">
    <property type="entry name" value="SMC_hinge"/>
    <property type="match status" value="1"/>
</dbReference>
<accession>A0A017RX04</accession>
<dbReference type="InterPro" id="IPR027417">
    <property type="entry name" value="P-loop_NTPase"/>
</dbReference>
<reference evidence="9 10" key="1">
    <citation type="journal article" date="2014" name="Genome Announc.">
        <title>Draft Genome Sequence of Fervidicella metallireducens Strain AeBT, an Iron-Reducing Thermoanaerobe from the Great Artesian Basin.</title>
        <authorList>
            <person name="Patel B.K."/>
        </authorList>
    </citation>
    <scope>NUCLEOTIDE SEQUENCE [LARGE SCALE GENOMIC DNA]</scope>
    <source>
        <strain evidence="9 10">AeB</strain>
    </source>
</reference>